<evidence type="ECO:0000313" key="2">
    <source>
        <dbReference type="Proteomes" id="UP000253204"/>
    </source>
</evidence>
<dbReference type="AlphaFoldDB" id="A0A368TWF5"/>
<reference evidence="1 2" key="1">
    <citation type="submission" date="2018-07" db="EMBL/GenBank/DDBJ databases">
        <title>Halomonas rutogse sp. nov., isolated from Lake TangqianCo on Tibetan Plateau.</title>
        <authorList>
            <person name="Lu H."/>
            <person name="Xing P."/>
            <person name="Wu Q."/>
        </authorList>
    </citation>
    <scope>NUCLEOTIDE SEQUENCE [LARGE SCALE GENOMIC DNA]</scope>
    <source>
        <strain evidence="1 2">TQ8S</strain>
    </source>
</reference>
<organism evidence="1 2">
    <name type="scientific">Vreelandella rituensis</name>
    <dbReference type="NCBI Taxonomy" id="2282306"/>
    <lineage>
        <taxon>Bacteria</taxon>
        <taxon>Pseudomonadati</taxon>
        <taxon>Pseudomonadota</taxon>
        <taxon>Gammaproteobacteria</taxon>
        <taxon>Oceanospirillales</taxon>
        <taxon>Halomonadaceae</taxon>
        <taxon>Vreelandella</taxon>
    </lineage>
</organism>
<protein>
    <submittedName>
        <fullName evidence="1">Uncharacterized protein</fullName>
    </submittedName>
</protein>
<dbReference type="Proteomes" id="UP000253204">
    <property type="component" value="Unassembled WGS sequence"/>
</dbReference>
<dbReference type="InterPro" id="IPR045809">
    <property type="entry name" value="MobI"/>
</dbReference>
<dbReference type="EMBL" id="QPIJ01000034">
    <property type="protein sequence ID" value="RCV89034.1"/>
    <property type="molecule type" value="Genomic_DNA"/>
</dbReference>
<dbReference type="Pfam" id="PF19456">
    <property type="entry name" value="MobI"/>
    <property type="match status" value="1"/>
</dbReference>
<accession>A0A368TWF5</accession>
<dbReference type="RefSeq" id="WP_114487430.1">
    <property type="nucleotide sequence ID" value="NZ_CBCSHM010000020.1"/>
</dbReference>
<dbReference type="OrthoDB" id="9993091at2"/>
<sequence>MAHENSAQDGVFTLERIQELIEPDAVAARDALDEDDIRLASESSFDLVFNEIEKLVNLVGLDSRIVADIFWREVEEKIADGEQVSLGHRVRVKNGTLEIAYLRNIFQQKKGSYFADHVKRSGKFRYQKRDFKFAAAWESELAFGFEDHHQINRKAFIYMSEARRNLRLARRELKAGWGDHDEG</sequence>
<keyword evidence="2" id="KW-1185">Reference proteome</keyword>
<gene>
    <name evidence="1" type="ORF">DU506_13465</name>
</gene>
<name>A0A368TWF5_9GAMM</name>
<evidence type="ECO:0000313" key="1">
    <source>
        <dbReference type="EMBL" id="RCV89034.1"/>
    </source>
</evidence>
<comment type="caution">
    <text evidence="1">The sequence shown here is derived from an EMBL/GenBank/DDBJ whole genome shotgun (WGS) entry which is preliminary data.</text>
</comment>
<proteinExistence type="predicted"/>